<accession>A0AB38T6P0</accession>
<evidence type="ECO:0000256" key="1">
    <source>
        <dbReference type="SAM" id="MobiDB-lite"/>
    </source>
</evidence>
<sequence>MSVQKGDFRTNRADYVIAAMHGGVTAEDSVRDENLARRKKSLWLKERRSAKSAENPLDSSPLSKRSPRG</sequence>
<evidence type="ECO:0000313" key="2">
    <source>
        <dbReference type="EMBL" id="UTU50166.1"/>
    </source>
</evidence>
<dbReference type="KEGG" id="mcic:A4R28_06315"/>
<name>A0AB38T6P0_9HYPH</name>
<dbReference type="AlphaFoldDB" id="A0AB38T6P0"/>
<dbReference type="EMBL" id="CP088147">
    <property type="protein sequence ID" value="UTU50166.1"/>
    <property type="molecule type" value="Genomic_DNA"/>
</dbReference>
<reference evidence="2 3" key="1">
    <citation type="journal article" date="2022" name="Microbiol. Resour. Announc.">
        <title>Complete Genome Sequence of Mesorhizobium ciceri Strain R30, a Rhizobium Used as a Commercial Inoculant for Chickpea in Argentina.</title>
        <authorList>
            <person name="Foresto E."/>
            <person name="Revale S."/>
            <person name="Primo E."/>
            <person name="Nievas F."/>
            <person name="Carezzano E."/>
            <person name="Puente M."/>
            <person name="Alzari P."/>
            <person name="Mart M."/>
            <person name="Ben-Assaya M."/>
            <person name="Mornico D."/>
            <person name="Santoro M."/>
            <person name="Mart F."/>
            <person name="Giordano W."/>
            <person name="Bogino P."/>
        </authorList>
    </citation>
    <scope>NUCLEOTIDE SEQUENCE [LARGE SCALE GENOMIC DNA]</scope>
    <source>
        <strain evidence="2 3">R30</strain>
    </source>
</reference>
<dbReference type="Proteomes" id="UP001060070">
    <property type="component" value="Chromosome"/>
</dbReference>
<feature type="region of interest" description="Disordered" evidence="1">
    <location>
        <begin position="41"/>
        <end position="69"/>
    </location>
</feature>
<proteinExistence type="predicted"/>
<keyword evidence="3" id="KW-1185">Reference proteome</keyword>
<evidence type="ECO:0000313" key="3">
    <source>
        <dbReference type="Proteomes" id="UP001060070"/>
    </source>
</evidence>
<protein>
    <submittedName>
        <fullName evidence="2">Uncharacterized protein</fullName>
    </submittedName>
</protein>
<dbReference type="RefSeq" id="WP_013531922.1">
    <property type="nucleotide sequence ID" value="NZ_CP015062.1"/>
</dbReference>
<organism evidence="2 3">
    <name type="scientific">Mesorhizobium ciceri</name>
    <dbReference type="NCBI Taxonomy" id="39645"/>
    <lineage>
        <taxon>Bacteria</taxon>
        <taxon>Pseudomonadati</taxon>
        <taxon>Pseudomonadota</taxon>
        <taxon>Alphaproteobacteria</taxon>
        <taxon>Hyphomicrobiales</taxon>
        <taxon>Phyllobacteriaceae</taxon>
        <taxon>Mesorhizobium</taxon>
    </lineage>
</organism>
<gene>
    <name evidence="2" type="ORF">LRP29_22085</name>
</gene>